<evidence type="ECO:0000313" key="1">
    <source>
        <dbReference type="EMBL" id="KGN92484.1"/>
    </source>
</evidence>
<dbReference type="Proteomes" id="UP000030146">
    <property type="component" value="Unassembled WGS sequence"/>
</dbReference>
<sequence length="1154" mass="135217">MKRQIELITHFKRKKRSTIMKYKFYHNLKGDKMLKYLSYLSVLQENSSFCYRLEMALVEAYLQWRRGKYDWFDIDRILEYGNPQFEDPQERLFVETVNTPIGSYKVFSAFFLTHKYFLSQLLFLAHKEKIARSKLAIVYAVLEISNEIADRFDYGRNVCGKYDAVSVYTSNYKEYGKCESYNCFSKTEVSSILAKYQVEEKHLRPLLLSLKRKEYEKELSQLGYSDAFELHPFLKLDNGEYLVVFPANLLRLAYRLCYGTLVKELGEKTFLSLIEKEMIQESGFLLQGGYGLFIEQKIYQDTPFLWFQFDEDKIANVTIVLADKKANLEQAVKDSETAIKQAFPTKNIFTFLVTQVMTEEIQFMPFSRVVTHFSLEELKIVMGQDGMNLLNLYYYDQDRRTQEFPPTVQEIDIFAYYISNHNTFYRDEMPDIMFVEIGYALSMREKYLCGQDEHMVQCPLQSSYVMVKHYADIPKQIPIYAPYMMVKGLLMLEFQNYNLWIHIVCKEEHSIFGREATIALMNWLFAIEKKRWVDTINQNLHVELYIITGSVYKRKKENDNTMVFCVPEEIMSLDTTTLERELVGKFLKAIKDCGFSSNESLFDAGMQLFDSAPGRFIQVGENEDITIIDEKDGVDSCYYVNSRYCDKVLSEIADFLNIKGSEQTFDFEKSKEIMIRVSDYILAEVKKILTEMDTKLLLTSLLELHHAMIYWSKLTQRRYESLSKAYSFLDATFDNQFDYVNEYSEMNTLTQGLVETIVLKGIHNTGGKPGLEKLDRLFALMHFSLNIGVYMDQLGEKIKGSELTILKNGRLVMPRPVIDKLNAYFHKLRELSMNNPDLYIRLHNLMPISSIDTNDETFVKAYKAQFGISFETYCKILMASIDYASYNKKPVVELPEKEFFEKVCVGIFDEEEAKVFMVNFVLTKDLNNSDLKFSDKWVQRFNRPVQITARPWILFEGNIYYSTKTLYESWMIRVERLNNGTVVNTTPEMQALVSKVNNKKGHEFTLNIKRLYESLSLNNLYVDAEVEIMPGKPLNAPKQLGDIDVLLVNKKTKQIICIEAKNFSESRTAYELIQQNRKIETKELPHVIERDVWCKDNIDKFKFYVPEVDAEYSVKTIFLTYHENAYKYFDHEQENDITFLSAVEIVENPMNVFV</sequence>
<gene>
    <name evidence="1" type="ORF">HR15_02350</name>
</gene>
<accession>A0A0A2FWB2</accession>
<dbReference type="AlphaFoldDB" id="A0A0A2FWB2"/>
<proteinExistence type="predicted"/>
<comment type="caution">
    <text evidence="1">The sequence shown here is derived from an EMBL/GenBank/DDBJ whole genome shotgun (WGS) entry which is preliminary data.</text>
</comment>
<protein>
    <submittedName>
        <fullName evidence="1">Uncharacterized protein</fullName>
    </submittedName>
</protein>
<reference evidence="1 2" key="1">
    <citation type="submission" date="2014-08" db="EMBL/GenBank/DDBJ databases">
        <title>Porphyromonas gulae strain:COT-052_OH3439 Genome sequencing.</title>
        <authorList>
            <person name="Wallis C."/>
            <person name="Deusch O."/>
            <person name="O'Flynn C."/>
            <person name="Davis I."/>
            <person name="Jospin G."/>
            <person name="Darling A.E."/>
            <person name="Coil D.A."/>
            <person name="Alexiev A."/>
            <person name="Horsfall A."/>
            <person name="Kirkwood N."/>
            <person name="Harris S."/>
            <person name="Eisen J.A."/>
        </authorList>
    </citation>
    <scope>NUCLEOTIDE SEQUENCE [LARGE SCALE GENOMIC DNA]</scope>
    <source>
        <strain evidence="2">COT-052 OH3439</strain>
    </source>
</reference>
<evidence type="ECO:0000313" key="2">
    <source>
        <dbReference type="Proteomes" id="UP000030146"/>
    </source>
</evidence>
<keyword evidence="2" id="KW-1185">Reference proteome</keyword>
<name>A0A0A2FWB2_9PORP</name>
<dbReference type="EMBL" id="JRAK01000039">
    <property type="protein sequence ID" value="KGN92484.1"/>
    <property type="molecule type" value="Genomic_DNA"/>
</dbReference>
<organism evidence="1 2">
    <name type="scientific">Porphyromonas gulae</name>
    <dbReference type="NCBI Taxonomy" id="111105"/>
    <lineage>
        <taxon>Bacteria</taxon>
        <taxon>Pseudomonadati</taxon>
        <taxon>Bacteroidota</taxon>
        <taxon>Bacteroidia</taxon>
        <taxon>Bacteroidales</taxon>
        <taxon>Porphyromonadaceae</taxon>
        <taxon>Porphyromonas</taxon>
    </lineage>
</organism>